<organism evidence="2 3">
    <name type="scientific">Paenibacillus silagei</name>
    <dbReference type="NCBI Taxonomy" id="1670801"/>
    <lineage>
        <taxon>Bacteria</taxon>
        <taxon>Bacillati</taxon>
        <taxon>Bacillota</taxon>
        <taxon>Bacilli</taxon>
        <taxon>Bacillales</taxon>
        <taxon>Paenibacillaceae</taxon>
        <taxon>Paenibacillus</taxon>
    </lineage>
</organism>
<proteinExistence type="inferred from homology"/>
<dbReference type="SUPFAM" id="SSF53271">
    <property type="entry name" value="PRTase-like"/>
    <property type="match status" value="1"/>
</dbReference>
<accession>A0ABS4NIV4</accession>
<gene>
    <name evidence="2" type="ORF">J2Z70_000105</name>
</gene>
<dbReference type="PANTHER" id="PTHR47505">
    <property type="entry name" value="DNA UTILIZATION PROTEIN YHGH"/>
    <property type="match status" value="1"/>
</dbReference>
<dbReference type="InterPro" id="IPR051910">
    <property type="entry name" value="ComF/GntX_DNA_util-trans"/>
</dbReference>
<evidence type="ECO:0000313" key="2">
    <source>
        <dbReference type="EMBL" id="MBP2109966.1"/>
    </source>
</evidence>
<reference evidence="2 3" key="1">
    <citation type="submission" date="2021-03" db="EMBL/GenBank/DDBJ databases">
        <title>Genomic Encyclopedia of Type Strains, Phase IV (KMG-IV): sequencing the most valuable type-strain genomes for metagenomic binning, comparative biology and taxonomic classification.</title>
        <authorList>
            <person name="Goeker M."/>
        </authorList>
    </citation>
    <scope>NUCLEOTIDE SEQUENCE [LARGE SCALE GENOMIC DNA]</scope>
    <source>
        <strain evidence="2 3">DSM 101953</strain>
    </source>
</reference>
<dbReference type="CDD" id="cd06223">
    <property type="entry name" value="PRTases_typeI"/>
    <property type="match status" value="1"/>
</dbReference>
<dbReference type="PANTHER" id="PTHR47505:SF1">
    <property type="entry name" value="DNA UTILIZATION PROTEIN YHGH"/>
    <property type="match status" value="1"/>
</dbReference>
<protein>
    <submittedName>
        <fullName evidence="2">Amidophosphoribosyltransferase</fullName>
    </submittedName>
</protein>
<dbReference type="InterPro" id="IPR029057">
    <property type="entry name" value="PRTase-like"/>
</dbReference>
<comment type="similarity">
    <text evidence="1">Belongs to the ComF/GntX family.</text>
</comment>
<name>A0ABS4NIV4_9BACL</name>
<evidence type="ECO:0000313" key="3">
    <source>
        <dbReference type="Proteomes" id="UP000773462"/>
    </source>
</evidence>
<dbReference type="RefSeq" id="WP_209868422.1">
    <property type="nucleotide sequence ID" value="NZ_JAGGLV010000001.1"/>
</dbReference>
<dbReference type="InterPro" id="IPR000836">
    <property type="entry name" value="PRTase_dom"/>
</dbReference>
<evidence type="ECO:0000256" key="1">
    <source>
        <dbReference type="ARBA" id="ARBA00008007"/>
    </source>
</evidence>
<dbReference type="Proteomes" id="UP000773462">
    <property type="component" value="Unassembled WGS sequence"/>
</dbReference>
<keyword evidence="3" id="KW-1185">Reference proteome</keyword>
<dbReference type="Gene3D" id="3.40.50.2020">
    <property type="match status" value="1"/>
</dbReference>
<dbReference type="EMBL" id="JAGGLV010000001">
    <property type="protein sequence ID" value="MBP2109966.1"/>
    <property type="molecule type" value="Genomic_DNA"/>
</dbReference>
<comment type="caution">
    <text evidence="2">The sequence shown here is derived from an EMBL/GenBank/DDBJ whole genome shotgun (WGS) entry which is preliminary data.</text>
</comment>
<sequence>MRSLTSWMKQARSLISPSQPECLFCGRRGRPSPEWPEICLHCQSSIPWIRVPRCQTCGRHVGCPDCSRSHGPIPIRCNRSAVAYTSEMREILGQYKYRGNERLAPLLGLMLDRAYALLQQEQSGQQLNEALQSNFFSKPFPIRHSKLRMRSNLWQADLLVPVPVSAVRLSERGFNQAERLAEVVSLRRGIPQLPLLVRTHHTAKQSFKSRRERLADMKHAFAGNTDSAVLQSLKEHLDSRATHQLEQRPPQIIIVDDIYTTGSTIRACAEALQQLCRSQNCLAEIYSLTWARS</sequence>